<keyword evidence="6" id="KW-1185">Reference proteome</keyword>
<dbReference type="EMBL" id="RAYQ01000004">
    <property type="protein sequence ID" value="RKI92847.1"/>
    <property type="molecule type" value="Genomic_DNA"/>
</dbReference>
<dbReference type="SMART" id="SM00382">
    <property type="entry name" value="AAA"/>
    <property type="match status" value="1"/>
</dbReference>
<dbReference type="PANTHER" id="PTHR42939:SF3">
    <property type="entry name" value="ABC TRANSPORTER ATP-BINDING COMPONENT"/>
    <property type="match status" value="1"/>
</dbReference>
<dbReference type="GO" id="GO:0005524">
    <property type="term" value="F:ATP binding"/>
    <property type="evidence" value="ECO:0007669"/>
    <property type="project" value="UniProtKB-KW"/>
</dbReference>
<dbReference type="PANTHER" id="PTHR42939">
    <property type="entry name" value="ABC TRANSPORTER ATP-BINDING PROTEIN ALBC-RELATED"/>
    <property type="match status" value="1"/>
</dbReference>
<dbReference type="PROSITE" id="PS00211">
    <property type="entry name" value="ABC_TRANSPORTER_1"/>
    <property type="match status" value="1"/>
</dbReference>
<comment type="caution">
    <text evidence="5">The sequence shown here is derived from an EMBL/GenBank/DDBJ whole genome shotgun (WGS) entry which is preliminary data.</text>
</comment>
<reference evidence="5 6" key="1">
    <citation type="submission" date="2018-09" db="EMBL/GenBank/DDBJ databases">
        <title>Murine metabolic-syndrome-specific gut microbial biobank.</title>
        <authorList>
            <person name="Liu C."/>
        </authorList>
    </citation>
    <scope>NUCLEOTIDE SEQUENCE [LARGE SCALE GENOMIC DNA]</scope>
    <source>
        <strain evidence="5 6">0.1xD8-82</strain>
    </source>
</reference>
<dbReference type="InterPro" id="IPR051782">
    <property type="entry name" value="ABC_Transporter_VariousFunc"/>
</dbReference>
<dbReference type="Pfam" id="PF00005">
    <property type="entry name" value="ABC_tran"/>
    <property type="match status" value="1"/>
</dbReference>
<dbReference type="InterPro" id="IPR027417">
    <property type="entry name" value="P-loop_NTPase"/>
</dbReference>
<dbReference type="CDD" id="cd03230">
    <property type="entry name" value="ABC_DR_subfamily_A"/>
    <property type="match status" value="1"/>
</dbReference>
<keyword evidence="3 5" id="KW-0067">ATP-binding</keyword>
<protein>
    <submittedName>
        <fullName evidence="5">ABC transporter ATP-binding protein</fullName>
    </submittedName>
</protein>
<keyword evidence="1" id="KW-0813">Transport</keyword>
<gene>
    <name evidence="5" type="ORF">D7V94_05915</name>
</gene>
<evidence type="ECO:0000256" key="2">
    <source>
        <dbReference type="ARBA" id="ARBA00022741"/>
    </source>
</evidence>
<name>A0A3A9AN72_9FIRM</name>
<organism evidence="5 6">
    <name type="scientific">Parablautia intestinalis</name>
    <dbReference type="NCBI Taxonomy" id="2320100"/>
    <lineage>
        <taxon>Bacteria</taxon>
        <taxon>Bacillati</taxon>
        <taxon>Bacillota</taxon>
        <taxon>Clostridia</taxon>
        <taxon>Lachnospirales</taxon>
        <taxon>Lachnospiraceae</taxon>
        <taxon>Parablautia</taxon>
    </lineage>
</organism>
<evidence type="ECO:0000313" key="6">
    <source>
        <dbReference type="Proteomes" id="UP000280696"/>
    </source>
</evidence>
<proteinExistence type="predicted"/>
<dbReference type="SUPFAM" id="SSF52540">
    <property type="entry name" value="P-loop containing nucleoside triphosphate hydrolases"/>
    <property type="match status" value="1"/>
</dbReference>
<keyword evidence="2" id="KW-0547">Nucleotide-binding</keyword>
<dbReference type="AlphaFoldDB" id="A0A3A9AN72"/>
<dbReference type="InterPro" id="IPR003439">
    <property type="entry name" value="ABC_transporter-like_ATP-bd"/>
</dbReference>
<accession>A0A3A9AN72</accession>
<dbReference type="InterPro" id="IPR003593">
    <property type="entry name" value="AAA+_ATPase"/>
</dbReference>
<dbReference type="InterPro" id="IPR017871">
    <property type="entry name" value="ABC_transporter-like_CS"/>
</dbReference>
<evidence type="ECO:0000256" key="3">
    <source>
        <dbReference type="ARBA" id="ARBA00022840"/>
    </source>
</evidence>
<feature type="domain" description="ABC transporter" evidence="4">
    <location>
        <begin position="5"/>
        <end position="232"/>
    </location>
</feature>
<evidence type="ECO:0000256" key="1">
    <source>
        <dbReference type="ARBA" id="ARBA00022448"/>
    </source>
</evidence>
<sequence length="303" mass="34111">MENIITVKNLIKKYDGFELDNISFQIPAGSVVGLIGENGAGKSTVIKSVLGLTPIERGEIEVLGHNVKAGEKECGWREQIGVVFDECNFPYGLKVKNIRNIMGKIYQTWDSTKFTDYINRFELPPGKKVKDLSKGMKMKLSIAMALSHDSRVLILDEATSGLDPVVRNEILDIFREFIEDGEHSVLLSSHITSDIEKIADYIMLIHKGQLLLMENKDELLYHYAIVRCTKEQAELIPKDIIVGMEKNAFETSVLIKDKKRLKDSSFYKEAEQGKENGVALDRASIEDLLLYNKLASGHGLYQD</sequence>
<dbReference type="Gene3D" id="3.40.50.300">
    <property type="entry name" value="P-loop containing nucleotide triphosphate hydrolases"/>
    <property type="match status" value="1"/>
</dbReference>
<dbReference type="Proteomes" id="UP000280696">
    <property type="component" value="Unassembled WGS sequence"/>
</dbReference>
<evidence type="ECO:0000313" key="5">
    <source>
        <dbReference type="EMBL" id="RKI92847.1"/>
    </source>
</evidence>
<dbReference type="GO" id="GO:0016887">
    <property type="term" value="F:ATP hydrolysis activity"/>
    <property type="evidence" value="ECO:0007669"/>
    <property type="project" value="InterPro"/>
</dbReference>
<dbReference type="RefSeq" id="WP_120467740.1">
    <property type="nucleotide sequence ID" value="NZ_CATJBT010000091.1"/>
</dbReference>
<dbReference type="OrthoDB" id="9804819at2"/>
<evidence type="ECO:0000259" key="4">
    <source>
        <dbReference type="PROSITE" id="PS50893"/>
    </source>
</evidence>
<dbReference type="PROSITE" id="PS50893">
    <property type="entry name" value="ABC_TRANSPORTER_2"/>
    <property type="match status" value="1"/>
</dbReference>